<dbReference type="InterPro" id="IPR022033">
    <property type="entry name" value="Rav1p_C"/>
</dbReference>
<feature type="non-terminal residue" evidence="3">
    <location>
        <position position="1166"/>
    </location>
</feature>
<evidence type="ECO:0000259" key="2">
    <source>
        <dbReference type="Pfam" id="PF12234"/>
    </source>
</evidence>
<evidence type="ECO:0000313" key="3">
    <source>
        <dbReference type="EMBL" id="RPB10969.1"/>
    </source>
</evidence>
<evidence type="ECO:0000256" key="1">
    <source>
        <dbReference type="PROSITE-ProRule" id="PRU00221"/>
    </source>
</evidence>
<dbReference type="PROSITE" id="PS50082">
    <property type="entry name" value="WD_REPEATS_2"/>
    <property type="match status" value="1"/>
</dbReference>
<feature type="repeat" description="WD" evidence="1">
    <location>
        <begin position="400"/>
        <end position="431"/>
    </location>
</feature>
<dbReference type="Proteomes" id="UP000277580">
    <property type="component" value="Unassembled WGS sequence"/>
</dbReference>
<dbReference type="OrthoDB" id="342131at2759"/>
<dbReference type="InterPro" id="IPR036322">
    <property type="entry name" value="WD40_repeat_dom_sf"/>
</dbReference>
<accession>A0A3N4KNJ6</accession>
<organism evidence="3 4">
    <name type="scientific">Morchella conica CCBAS932</name>
    <dbReference type="NCBI Taxonomy" id="1392247"/>
    <lineage>
        <taxon>Eukaryota</taxon>
        <taxon>Fungi</taxon>
        <taxon>Dikarya</taxon>
        <taxon>Ascomycota</taxon>
        <taxon>Pezizomycotina</taxon>
        <taxon>Pezizomycetes</taxon>
        <taxon>Pezizales</taxon>
        <taxon>Morchellaceae</taxon>
        <taxon>Morchella</taxon>
    </lineage>
</organism>
<dbReference type="PANTHER" id="PTHR13950:SF9">
    <property type="entry name" value="RABCONNECTIN-3A"/>
    <property type="match status" value="1"/>
</dbReference>
<gene>
    <name evidence="3" type="ORF">P167DRAFT_508757</name>
</gene>
<dbReference type="InterPro" id="IPR001680">
    <property type="entry name" value="WD40_rpt"/>
</dbReference>
<dbReference type="PANTHER" id="PTHR13950">
    <property type="entry name" value="RABCONNECTIN-RELATED"/>
    <property type="match status" value="1"/>
</dbReference>
<dbReference type="STRING" id="1392247.A0A3N4KNJ6"/>
<dbReference type="AlphaFoldDB" id="A0A3N4KNJ6"/>
<dbReference type="InParanoid" id="A0A3N4KNJ6"/>
<dbReference type="SUPFAM" id="SSF50978">
    <property type="entry name" value="WD40 repeat-like"/>
    <property type="match status" value="2"/>
</dbReference>
<protein>
    <recommendedName>
        <fullName evidence="2">RAVE complex protein Rav1 C-terminal domain-containing protein</fullName>
    </recommendedName>
</protein>
<dbReference type="Pfam" id="PF12234">
    <property type="entry name" value="Rav1p_C"/>
    <property type="match status" value="1"/>
</dbReference>
<dbReference type="EMBL" id="ML119139">
    <property type="protein sequence ID" value="RPB10969.1"/>
    <property type="molecule type" value="Genomic_DNA"/>
</dbReference>
<dbReference type="FunCoup" id="A0A3N4KNJ6">
    <property type="interactions" value="67"/>
</dbReference>
<keyword evidence="1" id="KW-0853">WD repeat</keyword>
<feature type="domain" description="RAVE complex protein Rav1 C-terminal" evidence="2">
    <location>
        <begin position="589"/>
        <end position="1166"/>
    </location>
</feature>
<reference evidence="3 4" key="1">
    <citation type="journal article" date="2018" name="Nat. Ecol. Evol.">
        <title>Pezizomycetes genomes reveal the molecular basis of ectomycorrhizal truffle lifestyle.</title>
        <authorList>
            <person name="Murat C."/>
            <person name="Payen T."/>
            <person name="Noel B."/>
            <person name="Kuo A."/>
            <person name="Morin E."/>
            <person name="Chen J."/>
            <person name="Kohler A."/>
            <person name="Krizsan K."/>
            <person name="Balestrini R."/>
            <person name="Da Silva C."/>
            <person name="Montanini B."/>
            <person name="Hainaut M."/>
            <person name="Levati E."/>
            <person name="Barry K.W."/>
            <person name="Belfiori B."/>
            <person name="Cichocki N."/>
            <person name="Clum A."/>
            <person name="Dockter R.B."/>
            <person name="Fauchery L."/>
            <person name="Guy J."/>
            <person name="Iotti M."/>
            <person name="Le Tacon F."/>
            <person name="Lindquist E.A."/>
            <person name="Lipzen A."/>
            <person name="Malagnac F."/>
            <person name="Mello A."/>
            <person name="Molinier V."/>
            <person name="Miyauchi S."/>
            <person name="Poulain J."/>
            <person name="Riccioni C."/>
            <person name="Rubini A."/>
            <person name="Sitrit Y."/>
            <person name="Splivallo R."/>
            <person name="Traeger S."/>
            <person name="Wang M."/>
            <person name="Zifcakova L."/>
            <person name="Wipf D."/>
            <person name="Zambonelli A."/>
            <person name="Paolocci F."/>
            <person name="Nowrousian M."/>
            <person name="Ottonello S."/>
            <person name="Baldrian P."/>
            <person name="Spatafora J.W."/>
            <person name="Henrissat B."/>
            <person name="Nagy L.G."/>
            <person name="Aury J.M."/>
            <person name="Wincker P."/>
            <person name="Grigoriev I.V."/>
            <person name="Bonfante P."/>
            <person name="Martin F.M."/>
        </authorList>
    </citation>
    <scope>NUCLEOTIDE SEQUENCE [LARGE SCALE GENOMIC DNA]</scope>
    <source>
        <strain evidence="3 4">CCBAS932</strain>
    </source>
</reference>
<sequence length="1166" mass="127255">MLQPGRPASTPHAITTAEWSRNRLIAYISGAALIILSSPTTLLQTLYHDHPLTAVTLDPTTGAIAVSSTNTAHIYHPDNRGEGLLTWFLHTTITLPPPDGAITSLSWSPTAELLIGSHSLSLWSTTSTIPTSTPLWRRPLANPCHTATLSPDGTLAASIGAADRLVKVWRRVSIGSESLQFDYTYLPHPRAVSALHWRRCARGGGAADENVLYTVGVDGVLRVWAPVWPHDVGVLQLWGVVDLTFGGVGAGARFALVLDSGLVAVAAETAVACAGEKEKDMEVLQRLIEVARRGPEVVLAFDEKGGMSAWGVENVGCRTRKTTNVFSILEGAEGSGLEPFLQGAEGGEGPFVCFQAWAGGKGLNVLAHVFDGRLCWFEARIDRLLDLSPRGKRMELLGVLSGHSTPIETLVRTADGKAMITLTSDNEHIVWTQPRGDYFTLNRQSSLKPDMHVHRAVVLDDGKLVMTMHHECVVLWNTRRQHAKEISRLPYSSKGKMLCLLLLPEAKDTREKLHVVGLTSEMKGIAWEISTTTSPPSLREFTTFELDHDEDLLMILPVDPVGWNATLSPSSTLDTFSREVATTVNASGLLKSFTAKLAPTATPPTLHWLPTSTVPTGIPNPALAKGNSIRKIALVNASRSTLTIWDSRAALLEHTQAFPTADVIRDLDWTSTPDSQSILAVGFPHRVLLLCQLRYDYLSHGPSWAVFREIRTRNLTPHPIGDSLWLANGGLVVGAGNQLFVYSRKLPAGEQTTTITDTDGGGAELGLAAHHKGRLDDVFEIVSVLNGPVPVYHPQFLQQCILAGKSALVEEILVALHKALRTWHEEIPLDNLLEIPIERFLVPDDDTGGGGGGGGGSGKAAAGSFFDYLAEEEFSSFDESLAASLCALLVKIAIPALTGSEQIMLAGIIECVGQVRQHRRSIDENAARYLLFYKQSALMPLQRGRKERGGGGRGAVMLYREVVWAFHSSSQEILADIVGRSGGMTWAAARECGIFLWLRDEGAVKRQMEVVARNAYNSTDERNPVHCSLYYLALRKKAVLLGLWRMAGWNREQVGTMKLLAADFGLERWRTAAKKNAYALLGKRRFEYAAAFFLLADSLKDAVNVCLDRLDDPQLAIAIARVYGGDASPVLQSLLEHRILPLAAEQGNRWLASWAFWMLRKKDLAV</sequence>
<dbReference type="InterPro" id="IPR052208">
    <property type="entry name" value="DmX-like/RAVE_component"/>
</dbReference>
<keyword evidence="4" id="KW-1185">Reference proteome</keyword>
<dbReference type="SMART" id="SM00320">
    <property type="entry name" value="WD40"/>
    <property type="match status" value="5"/>
</dbReference>
<dbReference type="SUPFAM" id="SSF63829">
    <property type="entry name" value="Calcium-dependent phosphotriesterase"/>
    <property type="match status" value="1"/>
</dbReference>
<dbReference type="GO" id="GO:0007035">
    <property type="term" value="P:vacuolar acidification"/>
    <property type="evidence" value="ECO:0007669"/>
    <property type="project" value="TreeGrafter"/>
</dbReference>
<dbReference type="InterPro" id="IPR015943">
    <property type="entry name" value="WD40/YVTN_repeat-like_dom_sf"/>
</dbReference>
<evidence type="ECO:0000313" key="4">
    <source>
        <dbReference type="Proteomes" id="UP000277580"/>
    </source>
</evidence>
<name>A0A3N4KNJ6_9PEZI</name>
<dbReference type="GO" id="GO:0043291">
    <property type="term" value="C:RAVE complex"/>
    <property type="evidence" value="ECO:0007669"/>
    <property type="project" value="TreeGrafter"/>
</dbReference>
<proteinExistence type="predicted"/>
<dbReference type="Gene3D" id="2.130.10.10">
    <property type="entry name" value="YVTN repeat-like/Quinoprotein amine dehydrogenase"/>
    <property type="match status" value="2"/>
</dbReference>